<name>A0ABS1R8I9_9SPHI</name>
<keyword evidence="4" id="KW-0472">Membrane</keyword>
<keyword evidence="5" id="KW-0998">Cell outer membrane</keyword>
<comment type="similarity">
    <text evidence="2">Belongs to the SusD family.</text>
</comment>
<evidence type="ECO:0000256" key="5">
    <source>
        <dbReference type="ARBA" id="ARBA00023237"/>
    </source>
</evidence>
<protein>
    <submittedName>
        <fullName evidence="8">RagB/SusD family nutrient uptake outer membrane protein</fullName>
    </submittedName>
</protein>
<accession>A0ABS1R8I9</accession>
<reference evidence="8 9" key="1">
    <citation type="submission" date="2021-01" db="EMBL/GenBank/DDBJ databases">
        <title>C459-1 draft genome sequence.</title>
        <authorList>
            <person name="Zhang X.-F."/>
        </authorList>
    </citation>
    <scope>NUCLEOTIDE SEQUENCE [LARGE SCALE GENOMIC DNA]</scope>
    <source>
        <strain evidence="9">C459-1</strain>
    </source>
</reference>
<dbReference type="InterPro" id="IPR033985">
    <property type="entry name" value="SusD-like_N"/>
</dbReference>
<proteinExistence type="inferred from homology"/>
<evidence type="ECO:0000259" key="6">
    <source>
        <dbReference type="Pfam" id="PF07980"/>
    </source>
</evidence>
<dbReference type="InterPro" id="IPR012944">
    <property type="entry name" value="SusD_RagB_dom"/>
</dbReference>
<dbReference type="SUPFAM" id="SSF48452">
    <property type="entry name" value="TPR-like"/>
    <property type="match status" value="1"/>
</dbReference>
<keyword evidence="3" id="KW-0732">Signal</keyword>
<feature type="domain" description="RagB/SusD" evidence="6">
    <location>
        <begin position="332"/>
        <end position="448"/>
    </location>
</feature>
<dbReference type="EMBL" id="JAERTY010000012">
    <property type="protein sequence ID" value="MBL1410973.1"/>
    <property type="molecule type" value="Genomic_DNA"/>
</dbReference>
<dbReference type="InterPro" id="IPR011990">
    <property type="entry name" value="TPR-like_helical_dom_sf"/>
</dbReference>
<feature type="domain" description="SusD-like N-terminal" evidence="7">
    <location>
        <begin position="24"/>
        <end position="222"/>
    </location>
</feature>
<evidence type="ECO:0000256" key="2">
    <source>
        <dbReference type="ARBA" id="ARBA00006275"/>
    </source>
</evidence>
<evidence type="ECO:0000313" key="8">
    <source>
        <dbReference type="EMBL" id="MBL1410973.1"/>
    </source>
</evidence>
<dbReference type="PROSITE" id="PS51257">
    <property type="entry name" value="PROKAR_LIPOPROTEIN"/>
    <property type="match status" value="1"/>
</dbReference>
<evidence type="ECO:0000256" key="3">
    <source>
        <dbReference type="ARBA" id="ARBA00022729"/>
    </source>
</evidence>
<dbReference type="RefSeq" id="WP_202104683.1">
    <property type="nucleotide sequence ID" value="NZ_JAERTY010000012.1"/>
</dbReference>
<evidence type="ECO:0000256" key="4">
    <source>
        <dbReference type="ARBA" id="ARBA00023136"/>
    </source>
</evidence>
<dbReference type="Gene3D" id="1.25.40.390">
    <property type="match status" value="1"/>
</dbReference>
<evidence type="ECO:0000259" key="7">
    <source>
        <dbReference type="Pfam" id="PF14322"/>
    </source>
</evidence>
<comment type="caution">
    <text evidence="8">The sequence shown here is derived from an EMBL/GenBank/DDBJ whole genome shotgun (WGS) entry which is preliminary data.</text>
</comment>
<comment type="subcellular location">
    <subcellularLocation>
        <location evidence="1">Cell outer membrane</location>
    </subcellularLocation>
</comment>
<dbReference type="Proteomes" id="UP000625283">
    <property type="component" value="Unassembled WGS sequence"/>
</dbReference>
<sequence length="450" mass="51300">MRLNIKTGFCISFLVLVLGCADGFLDVKQDQALRIPNSLEDVDALLKGLVYNSSARELAIAGGDEYQLTDAIYNGLRNVYKKNAYIWADSVYLGERVPDWNLPYYYIMNANLALEVLEKLPNQSEKLEQVKSSALFHRAYNFYVLSQSFAPPFHQKELNAYGLPLRLESDVSIKVGRSTIAETYQRIVADLEEASVLINDSFVSRFLPSKRACYALLARVYLVMGDFDNALKNAELCLSINDCLNDFNELNLKSNFLFTADLGLTNKEIIFYDNMGPSLFGSSAPINKDLVELYSDNDLRKIGYFRQQNSNNLFKGSYTGGNSPFCGLANDEIYLIKAESLAHLGRVSEANETLNVLLKNRCDKNEFIPIAVIDKKDMLRIVFEERRKELVLRGLRWEDLRRLGWMEEYSRVVSKEINGKTHTLNPKSTKFTFPIPEKELELNQMVQTPR</sequence>
<evidence type="ECO:0000313" key="9">
    <source>
        <dbReference type="Proteomes" id="UP000625283"/>
    </source>
</evidence>
<evidence type="ECO:0000256" key="1">
    <source>
        <dbReference type="ARBA" id="ARBA00004442"/>
    </source>
</evidence>
<keyword evidence="9" id="KW-1185">Reference proteome</keyword>
<organism evidence="8 9">
    <name type="scientific">Sphingobacterium faecale</name>
    <dbReference type="NCBI Taxonomy" id="2803775"/>
    <lineage>
        <taxon>Bacteria</taxon>
        <taxon>Pseudomonadati</taxon>
        <taxon>Bacteroidota</taxon>
        <taxon>Sphingobacteriia</taxon>
        <taxon>Sphingobacteriales</taxon>
        <taxon>Sphingobacteriaceae</taxon>
        <taxon>Sphingobacterium</taxon>
    </lineage>
</organism>
<dbReference type="Pfam" id="PF07980">
    <property type="entry name" value="SusD_RagB"/>
    <property type="match status" value="1"/>
</dbReference>
<gene>
    <name evidence="8" type="ORF">JKG61_19600</name>
</gene>
<dbReference type="Pfam" id="PF14322">
    <property type="entry name" value="SusD-like_3"/>
    <property type="match status" value="1"/>
</dbReference>